<evidence type="ECO:0000256" key="5">
    <source>
        <dbReference type="ARBA" id="ARBA00005884"/>
    </source>
</evidence>
<evidence type="ECO:0000256" key="3">
    <source>
        <dbReference type="ARBA" id="ARBA00003976"/>
    </source>
</evidence>
<comment type="similarity">
    <text evidence="5">Belongs to the RBR family. Ariadne subfamily.</text>
</comment>
<dbReference type="FunFam" id="3.30.40.10:FF:000230">
    <property type="entry name" value="RBR-type E3 ubiquitin transferase"/>
    <property type="match status" value="1"/>
</dbReference>
<dbReference type="InterPro" id="IPR017907">
    <property type="entry name" value="Znf_RING_CS"/>
</dbReference>
<keyword evidence="9" id="KW-0677">Repeat</keyword>
<dbReference type="PROSITE" id="PS50089">
    <property type="entry name" value="ZF_RING_2"/>
    <property type="match status" value="1"/>
</dbReference>
<evidence type="ECO:0000313" key="18">
    <source>
        <dbReference type="Proteomes" id="UP001634007"/>
    </source>
</evidence>
<keyword evidence="7" id="KW-0808">Transferase</keyword>
<evidence type="ECO:0000256" key="11">
    <source>
        <dbReference type="ARBA" id="ARBA00022786"/>
    </source>
</evidence>
<evidence type="ECO:0000256" key="7">
    <source>
        <dbReference type="ARBA" id="ARBA00022679"/>
    </source>
</evidence>
<evidence type="ECO:0000256" key="8">
    <source>
        <dbReference type="ARBA" id="ARBA00022723"/>
    </source>
</evidence>
<comment type="cofactor">
    <cofactor evidence="2">
        <name>Zn(2+)</name>
        <dbReference type="ChEBI" id="CHEBI:29105"/>
    </cofactor>
</comment>
<evidence type="ECO:0000256" key="6">
    <source>
        <dbReference type="ARBA" id="ARBA00012251"/>
    </source>
</evidence>
<keyword evidence="18" id="KW-1185">Reference proteome</keyword>
<gene>
    <name evidence="17" type="ORF">ACJRO7_015889</name>
</gene>
<evidence type="ECO:0000313" key="17">
    <source>
        <dbReference type="EMBL" id="KAL3747017.1"/>
    </source>
</evidence>
<evidence type="ECO:0000256" key="9">
    <source>
        <dbReference type="ARBA" id="ARBA00022737"/>
    </source>
</evidence>
<dbReference type="GO" id="GO:0008270">
    <property type="term" value="F:zinc ion binding"/>
    <property type="evidence" value="ECO:0007669"/>
    <property type="project" value="UniProtKB-KW"/>
</dbReference>
<evidence type="ECO:0000259" key="16">
    <source>
        <dbReference type="PROSITE" id="PS51873"/>
    </source>
</evidence>
<dbReference type="SMART" id="SM00647">
    <property type="entry name" value="IBR"/>
    <property type="match status" value="2"/>
</dbReference>
<evidence type="ECO:0000256" key="2">
    <source>
        <dbReference type="ARBA" id="ARBA00001947"/>
    </source>
</evidence>
<evidence type="ECO:0000259" key="15">
    <source>
        <dbReference type="PROSITE" id="PS50089"/>
    </source>
</evidence>
<dbReference type="GO" id="GO:0061630">
    <property type="term" value="F:ubiquitin protein ligase activity"/>
    <property type="evidence" value="ECO:0007669"/>
    <property type="project" value="UniProtKB-EC"/>
</dbReference>
<dbReference type="AlphaFoldDB" id="A0ABD3L638"/>
<evidence type="ECO:0000256" key="13">
    <source>
        <dbReference type="PROSITE-ProRule" id="PRU00175"/>
    </source>
</evidence>
<keyword evidence="12" id="KW-0862">Zinc</keyword>
<dbReference type="InterPro" id="IPR013083">
    <property type="entry name" value="Znf_RING/FYVE/PHD"/>
</dbReference>
<dbReference type="CDD" id="cd22582">
    <property type="entry name" value="BRcat_RBR_unk"/>
    <property type="match status" value="1"/>
</dbReference>
<feature type="domain" description="RING-type" evidence="16">
    <location>
        <begin position="117"/>
        <end position="325"/>
    </location>
</feature>
<dbReference type="PROSITE" id="PS00518">
    <property type="entry name" value="ZF_RING_1"/>
    <property type="match status" value="1"/>
</dbReference>
<dbReference type="InterPro" id="IPR031127">
    <property type="entry name" value="E3_UB_ligase_RBR"/>
</dbReference>
<dbReference type="Gene3D" id="1.20.120.1750">
    <property type="match status" value="1"/>
</dbReference>
<evidence type="ECO:0000256" key="10">
    <source>
        <dbReference type="ARBA" id="ARBA00022771"/>
    </source>
</evidence>
<dbReference type="EC" id="2.3.2.31" evidence="6"/>
<evidence type="ECO:0000256" key="4">
    <source>
        <dbReference type="ARBA" id="ARBA00004906"/>
    </source>
</evidence>
<dbReference type="Proteomes" id="UP001634007">
    <property type="component" value="Unassembled WGS sequence"/>
</dbReference>
<proteinExistence type="inferred from homology"/>
<evidence type="ECO:0000256" key="14">
    <source>
        <dbReference type="SAM" id="MobiDB-lite"/>
    </source>
</evidence>
<comment type="function">
    <text evidence="3">Might act as an E3 ubiquitin-protein ligase, or as part of E3 complex, which accepts ubiquitin from specific E2 ubiquitin-conjugating enzymes and then transfers it to substrates.</text>
</comment>
<feature type="region of interest" description="Disordered" evidence="14">
    <location>
        <begin position="60"/>
        <end position="115"/>
    </location>
</feature>
<name>A0ABD3L638_EUCGL</name>
<sequence>MAAEKVAAVEVVDVDRYDAPASRFGRIAAGGSTKSDAISVEQYTEDRDLYEAIVASLLQSRPRGPSDGDGDGDGEDVRFLGSVPAGARLPSPRKRKRPYSGASVAEPGQASNSQPDRPFTCEICVETRTGGDLFRIKGCSHAYCNDCVAKYIASKLHDNVTRIGCPVSDCGGVLEPEHCRSILPPELFDRWGNALCEAVISEGEKFYCPFRDCSALMIHDGDAAAMTLSECSNCWRLFCVQCKVPWHAGVECQEFQGLKEGEREREDIMLKKLAESQRWKRCPKCSFYVQKVDGCAFVKCRCRAEFCYRCGAEAKVSHYCQNCRC</sequence>
<feature type="domain" description="RING-type" evidence="15">
    <location>
        <begin position="121"/>
        <end position="167"/>
    </location>
</feature>
<dbReference type="InterPro" id="IPR002867">
    <property type="entry name" value="IBR_dom"/>
</dbReference>
<dbReference type="PANTHER" id="PTHR11685">
    <property type="entry name" value="RBR FAMILY RING FINGER AND IBR DOMAIN-CONTAINING"/>
    <property type="match status" value="1"/>
</dbReference>
<dbReference type="CDD" id="cd22584">
    <property type="entry name" value="Rcat_RBR_unk"/>
    <property type="match status" value="1"/>
</dbReference>
<organism evidence="17 18">
    <name type="scientific">Eucalyptus globulus</name>
    <name type="common">Tasmanian blue gum</name>
    <dbReference type="NCBI Taxonomy" id="34317"/>
    <lineage>
        <taxon>Eukaryota</taxon>
        <taxon>Viridiplantae</taxon>
        <taxon>Streptophyta</taxon>
        <taxon>Embryophyta</taxon>
        <taxon>Tracheophyta</taxon>
        <taxon>Spermatophyta</taxon>
        <taxon>Magnoliopsida</taxon>
        <taxon>eudicotyledons</taxon>
        <taxon>Gunneridae</taxon>
        <taxon>Pentapetalae</taxon>
        <taxon>rosids</taxon>
        <taxon>malvids</taxon>
        <taxon>Myrtales</taxon>
        <taxon>Myrtaceae</taxon>
        <taxon>Myrtoideae</taxon>
        <taxon>Eucalypteae</taxon>
        <taxon>Eucalyptus</taxon>
    </lineage>
</organism>
<keyword evidence="11" id="KW-0833">Ubl conjugation pathway</keyword>
<evidence type="ECO:0000256" key="12">
    <source>
        <dbReference type="ARBA" id="ARBA00022833"/>
    </source>
</evidence>
<comment type="catalytic activity">
    <reaction evidence="1">
        <text>[E2 ubiquitin-conjugating enzyme]-S-ubiquitinyl-L-cysteine + [acceptor protein]-L-lysine = [E2 ubiquitin-conjugating enzyme]-L-cysteine + [acceptor protein]-N(6)-ubiquitinyl-L-lysine.</text>
        <dbReference type="EC" id="2.3.2.31"/>
    </reaction>
</comment>
<dbReference type="InterPro" id="IPR044066">
    <property type="entry name" value="TRIAD_supradom"/>
</dbReference>
<dbReference type="Pfam" id="PF01485">
    <property type="entry name" value="IBR"/>
    <property type="match status" value="2"/>
</dbReference>
<keyword evidence="8" id="KW-0479">Metal-binding</keyword>
<comment type="caution">
    <text evidence="17">The sequence shown here is derived from an EMBL/GenBank/DDBJ whole genome shotgun (WGS) entry which is preliminary data.</text>
</comment>
<protein>
    <recommendedName>
        <fullName evidence="6">RBR-type E3 ubiquitin transferase</fullName>
        <ecNumber evidence="6">2.3.2.31</ecNumber>
    </recommendedName>
</protein>
<dbReference type="InterPro" id="IPR001841">
    <property type="entry name" value="Znf_RING"/>
</dbReference>
<reference evidence="17 18" key="1">
    <citation type="submission" date="2024-11" db="EMBL/GenBank/DDBJ databases">
        <title>Chromosome-level genome assembly of Eucalyptus globulus Labill. provides insights into its genome evolution.</title>
        <authorList>
            <person name="Li X."/>
        </authorList>
    </citation>
    <scope>NUCLEOTIDE SEQUENCE [LARGE SCALE GENOMIC DNA]</scope>
    <source>
        <strain evidence="17">CL2024</strain>
        <tissue evidence="17">Fresh tender leaves</tissue>
    </source>
</reference>
<comment type="pathway">
    <text evidence="4">Protein modification; protein ubiquitination.</text>
</comment>
<evidence type="ECO:0000256" key="1">
    <source>
        <dbReference type="ARBA" id="ARBA00001798"/>
    </source>
</evidence>
<dbReference type="EMBL" id="JBJKBG010000003">
    <property type="protein sequence ID" value="KAL3747017.1"/>
    <property type="molecule type" value="Genomic_DNA"/>
</dbReference>
<keyword evidence="10 13" id="KW-0863">Zinc-finger</keyword>
<accession>A0ABD3L638</accession>
<dbReference type="PROSITE" id="PS51873">
    <property type="entry name" value="TRIAD"/>
    <property type="match status" value="1"/>
</dbReference>
<dbReference type="SUPFAM" id="SSF57850">
    <property type="entry name" value="RING/U-box"/>
    <property type="match status" value="3"/>
</dbReference>
<dbReference type="Gene3D" id="3.30.40.10">
    <property type="entry name" value="Zinc/RING finger domain, C3HC4 (zinc finger)"/>
    <property type="match status" value="1"/>
</dbReference>